<organism evidence="2 3">
    <name type="scientific">Sunxiuqinia dokdonensis</name>
    <dbReference type="NCBI Taxonomy" id="1409788"/>
    <lineage>
        <taxon>Bacteria</taxon>
        <taxon>Pseudomonadati</taxon>
        <taxon>Bacteroidota</taxon>
        <taxon>Bacteroidia</taxon>
        <taxon>Marinilabiliales</taxon>
        <taxon>Prolixibacteraceae</taxon>
        <taxon>Sunxiuqinia</taxon>
    </lineage>
</organism>
<dbReference type="SUPFAM" id="SSF48208">
    <property type="entry name" value="Six-hairpin glycosidases"/>
    <property type="match status" value="1"/>
</dbReference>
<dbReference type="InterPro" id="IPR008928">
    <property type="entry name" value="6-hairpin_glycosidase_sf"/>
</dbReference>
<accession>A0A0L8V442</accession>
<keyword evidence="3" id="KW-1185">Reference proteome</keyword>
<dbReference type="GO" id="GO:0005975">
    <property type="term" value="P:carbohydrate metabolic process"/>
    <property type="evidence" value="ECO:0007669"/>
    <property type="project" value="InterPro"/>
</dbReference>
<reference evidence="3" key="1">
    <citation type="submission" date="2015-07" db="EMBL/GenBank/DDBJ databases">
        <title>Genome sequencing of Sunxiuqinia dokdonensis strain SK.</title>
        <authorList>
            <person name="Ahn S."/>
            <person name="Kim B.-C."/>
        </authorList>
    </citation>
    <scope>NUCLEOTIDE SEQUENCE [LARGE SCALE GENOMIC DNA]</scope>
    <source>
        <strain evidence="3">SK</strain>
    </source>
</reference>
<protein>
    <recommendedName>
        <fullName evidence="4">Glycosyl hydrolase family 88</fullName>
    </recommendedName>
</protein>
<dbReference type="InterPro" id="IPR052043">
    <property type="entry name" value="PolySaccharide_Degr_Enz"/>
</dbReference>
<sequence length="425" mass="48448">MLSAIGLLAVSASFGAEFHPDTLYSRWIINSRMDDFRNKSETTHFKTATTERNIEWDYVPGLVAKAIVMTWEHYKDQAWSAPLHDAVEDYADHIHMKLGESNIDDLNAGKIYFELYRAAKAKGLNDKAERYKENVTICRNKLKYEHRRIAAPLPGAGGFWHKKRYVNQMWLDGLYMGPALYAEWQGNFGMEAGETENKKSWDDIALQFDTIFSYTWDAEKKLNYHAWSAEPQNAASSFWADPETGRSQEFWGRGMGWFFAALVDVLEQMPHDHSARSRLVNYLNKVADGLKARQDADSGCWYQLLQYDDSKTSSCGINNYLESSASSMFTYAYLKGIRLGLLDRETYLPVAIEAYKGLIDQFIVEESDGKIKIIQSCESAGLSNKRKGDADYYLCGSDVTINNDTEGKVFGPFIMASLEFEKMKN</sequence>
<keyword evidence="1" id="KW-0378">Hydrolase</keyword>
<dbReference type="Pfam" id="PF07470">
    <property type="entry name" value="Glyco_hydro_88"/>
    <property type="match status" value="1"/>
</dbReference>
<dbReference type="Proteomes" id="UP000036958">
    <property type="component" value="Unassembled WGS sequence"/>
</dbReference>
<evidence type="ECO:0008006" key="4">
    <source>
        <dbReference type="Google" id="ProtNLM"/>
    </source>
</evidence>
<dbReference type="PANTHER" id="PTHR33886">
    <property type="entry name" value="UNSATURATED RHAMNOGALACTURONAN HYDROLASE (EUROFUNG)"/>
    <property type="match status" value="1"/>
</dbReference>
<gene>
    <name evidence="2" type="ORF">NC99_40050</name>
</gene>
<proteinExistence type="predicted"/>
<dbReference type="InterPro" id="IPR012341">
    <property type="entry name" value="6hp_glycosidase-like_sf"/>
</dbReference>
<evidence type="ECO:0000313" key="3">
    <source>
        <dbReference type="Proteomes" id="UP000036958"/>
    </source>
</evidence>
<dbReference type="InterPro" id="IPR010905">
    <property type="entry name" value="Glyco_hydro_88"/>
</dbReference>
<name>A0A0L8V442_9BACT</name>
<dbReference type="EMBL" id="LGIA01000197">
    <property type="protein sequence ID" value="KOH43181.1"/>
    <property type="molecule type" value="Genomic_DNA"/>
</dbReference>
<dbReference type="STRING" id="1409788.NC99_40050"/>
<dbReference type="PANTHER" id="PTHR33886:SF8">
    <property type="entry name" value="UNSATURATED RHAMNOGALACTURONAN HYDROLASE (EUROFUNG)"/>
    <property type="match status" value="1"/>
</dbReference>
<dbReference type="PATRIC" id="fig|1409788.3.peg.4089"/>
<evidence type="ECO:0000313" key="2">
    <source>
        <dbReference type="EMBL" id="KOH43181.1"/>
    </source>
</evidence>
<dbReference type="GO" id="GO:0016787">
    <property type="term" value="F:hydrolase activity"/>
    <property type="evidence" value="ECO:0007669"/>
    <property type="project" value="UniProtKB-KW"/>
</dbReference>
<comment type="caution">
    <text evidence="2">The sequence shown here is derived from an EMBL/GenBank/DDBJ whole genome shotgun (WGS) entry which is preliminary data.</text>
</comment>
<dbReference type="Gene3D" id="1.50.10.10">
    <property type="match status" value="1"/>
</dbReference>
<dbReference type="AlphaFoldDB" id="A0A0L8V442"/>
<evidence type="ECO:0000256" key="1">
    <source>
        <dbReference type="ARBA" id="ARBA00022801"/>
    </source>
</evidence>